<keyword evidence="2" id="KW-1185">Reference proteome</keyword>
<gene>
    <name evidence="1" type="ORF">GCM10008119_31530</name>
</gene>
<dbReference type="EMBL" id="BMDJ01000010">
    <property type="protein sequence ID" value="GGI28215.1"/>
    <property type="molecule type" value="Genomic_DNA"/>
</dbReference>
<protein>
    <recommendedName>
        <fullName evidence="3">Glycosyltransferase family 1 protein</fullName>
    </recommendedName>
</protein>
<dbReference type="Proteomes" id="UP000645390">
    <property type="component" value="Unassembled WGS sequence"/>
</dbReference>
<name>A0ABQ2BMI0_9SPHI</name>
<evidence type="ECO:0008006" key="3">
    <source>
        <dbReference type="Google" id="ProtNLM"/>
    </source>
</evidence>
<proteinExistence type="predicted"/>
<evidence type="ECO:0000313" key="1">
    <source>
        <dbReference type="EMBL" id="GGI28215.1"/>
    </source>
</evidence>
<evidence type="ECO:0000313" key="2">
    <source>
        <dbReference type="Proteomes" id="UP000645390"/>
    </source>
</evidence>
<comment type="caution">
    <text evidence="1">The sequence shown here is derived from an EMBL/GenBank/DDBJ whole genome shotgun (WGS) entry which is preliminary data.</text>
</comment>
<accession>A0ABQ2BMI0</accession>
<reference evidence="2" key="1">
    <citation type="journal article" date="2019" name="Int. J. Syst. Evol. Microbiol.">
        <title>The Global Catalogue of Microorganisms (GCM) 10K type strain sequencing project: providing services to taxonomists for standard genome sequencing and annotation.</title>
        <authorList>
            <consortium name="The Broad Institute Genomics Platform"/>
            <consortium name="The Broad Institute Genome Sequencing Center for Infectious Disease"/>
            <person name="Wu L."/>
            <person name="Ma J."/>
        </authorList>
    </citation>
    <scope>NUCLEOTIDE SEQUENCE [LARGE SCALE GENOMIC DNA]</scope>
    <source>
        <strain evidence="2">CCM 8939</strain>
    </source>
</reference>
<sequence>MGIKMRLLQSNDDEYFLDCIDELYRTIEDDKTEFDSERILIKHSRFKSFLIRKLILFPVLFKFRPQIKNQRVVNFASMISGDFRLLIPYAFSSSMNFIYMYDVWPRFHAWIFPLLDFFGVKYVFFSSKQVLEIYNQKYIHIKCKAQWIPEALTSGDYSYKDYHDRNIDVLEFGRMYDEYHELIKEPLALHKKKHVFRTPDKYFLFADKQAFTMALASSKIVICVPSNITNPERSEFISSMTLRYLQAMASKCLVVGLLPSDMEEIFGYNPIVEIDMENQSQQLLDILENYEGYLPLIEKNYEQVLANHQWQNRWEIMKLKIEEVL</sequence>
<organism evidence="1 2">
    <name type="scientific">Pedobacter mendelii</name>
    <dbReference type="NCBI Taxonomy" id="1908240"/>
    <lineage>
        <taxon>Bacteria</taxon>
        <taxon>Pseudomonadati</taxon>
        <taxon>Bacteroidota</taxon>
        <taxon>Sphingobacteriia</taxon>
        <taxon>Sphingobacteriales</taxon>
        <taxon>Sphingobacteriaceae</taxon>
        <taxon>Pedobacter</taxon>
    </lineage>
</organism>
<dbReference type="RefSeq" id="WP_188416258.1">
    <property type="nucleotide sequence ID" value="NZ_BMDJ01000010.1"/>
</dbReference>